<sequence length="56" mass="6498">MTNLERIATSIPMTSSKNLSTAGSNMLLHHDHYRSYRMFSRLSKHLHQDEGEIKIL</sequence>
<keyword evidence="2" id="KW-1185">Reference proteome</keyword>
<dbReference type="RefSeq" id="WP_251583783.1">
    <property type="nucleotide sequence ID" value="NZ_JBHTKX010000003.1"/>
</dbReference>
<accession>A0ABW3PUS5</accession>
<evidence type="ECO:0000313" key="1">
    <source>
        <dbReference type="EMBL" id="MFD1130383.1"/>
    </source>
</evidence>
<reference evidence="2" key="1">
    <citation type="journal article" date="2019" name="Int. J. Syst. Evol. Microbiol.">
        <title>The Global Catalogue of Microorganisms (GCM) 10K type strain sequencing project: providing services to taxonomists for standard genome sequencing and annotation.</title>
        <authorList>
            <consortium name="The Broad Institute Genomics Platform"/>
            <consortium name="The Broad Institute Genome Sequencing Center for Infectious Disease"/>
            <person name="Wu L."/>
            <person name="Ma J."/>
        </authorList>
    </citation>
    <scope>NUCLEOTIDE SEQUENCE [LARGE SCALE GENOMIC DNA]</scope>
    <source>
        <strain evidence="2">CCUG 53519</strain>
    </source>
</reference>
<name>A0ABW3PUS5_9BACL</name>
<protein>
    <submittedName>
        <fullName evidence="1">Uncharacterized protein</fullName>
    </submittedName>
</protein>
<comment type="caution">
    <text evidence="1">The sequence shown here is derived from an EMBL/GenBank/DDBJ whole genome shotgun (WGS) entry which is preliminary data.</text>
</comment>
<proteinExistence type="predicted"/>
<organism evidence="1 2">
    <name type="scientific">Paenibacillus provencensis</name>
    <dbReference type="NCBI Taxonomy" id="441151"/>
    <lineage>
        <taxon>Bacteria</taxon>
        <taxon>Bacillati</taxon>
        <taxon>Bacillota</taxon>
        <taxon>Bacilli</taxon>
        <taxon>Bacillales</taxon>
        <taxon>Paenibacillaceae</taxon>
        <taxon>Paenibacillus</taxon>
    </lineage>
</organism>
<dbReference type="EMBL" id="JBHTKX010000003">
    <property type="protein sequence ID" value="MFD1130383.1"/>
    <property type="molecule type" value="Genomic_DNA"/>
</dbReference>
<gene>
    <name evidence="1" type="ORF">ACFQ3J_19735</name>
</gene>
<evidence type="ECO:0000313" key="2">
    <source>
        <dbReference type="Proteomes" id="UP001597169"/>
    </source>
</evidence>
<dbReference type="Proteomes" id="UP001597169">
    <property type="component" value="Unassembled WGS sequence"/>
</dbReference>